<keyword evidence="2" id="KW-1185">Reference proteome</keyword>
<dbReference type="AlphaFoldDB" id="A0A448X406"/>
<sequence length="258" mass="27270">MPSSVPTNGYNPTAQIRVKSASMAVTQSNRASLISFDDPVGVYVTSAGQLAGLVGNNIGSVGGGGSGGLSRATTGFISSVRRKMDIFGSKRRSSTAARLSFTSNSATDFFAPPVNNTNPNESFAIPTTSIGSTSGLGLGSLFSVSTSASFDPAAQCGPQIRSSESASIQSSLDQNVQSKTKLNDGQSLLRHRRRPSIESNLTGHEYISDSSPINVKILIFCSFRHFVLELHASPYVKSIKLKMHSFFRFTPSGHPSSP</sequence>
<gene>
    <name evidence="1" type="ORF">PXEA_LOCUS20868</name>
</gene>
<protein>
    <submittedName>
        <fullName evidence="1">Uncharacterized protein</fullName>
    </submittedName>
</protein>
<name>A0A448X406_9PLAT</name>
<dbReference type="EMBL" id="CAAALY010087173">
    <property type="protein sequence ID" value="VEL27428.1"/>
    <property type="molecule type" value="Genomic_DNA"/>
</dbReference>
<organism evidence="1 2">
    <name type="scientific">Protopolystoma xenopodis</name>
    <dbReference type="NCBI Taxonomy" id="117903"/>
    <lineage>
        <taxon>Eukaryota</taxon>
        <taxon>Metazoa</taxon>
        <taxon>Spiralia</taxon>
        <taxon>Lophotrochozoa</taxon>
        <taxon>Platyhelminthes</taxon>
        <taxon>Monogenea</taxon>
        <taxon>Polyopisthocotylea</taxon>
        <taxon>Polystomatidea</taxon>
        <taxon>Polystomatidae</taxon>
        <taxon>Protopolystoma</taxon>
    </lineage>
</organism>
<reference evidence="1" key="1">
    <citation type="submission" date="2018-11" db="EMBL/GenBank/DDBJ databases">
        <authorList>
            <consortium name="Pathogen Informatics"/>
        </authorList>
    </citation>
    <scope>NUCLEOTIDE SEQUENCE</scope>
</reference>
<comment type="caution">
    <text evidence="1">The sequence shown here is derived from an EMBL/GenBank/DDBJ whole genome shotgun (WGS) entry which is preliminary data.</text>
</comment>
<proteinExistence type="predicted"/>
<evidence type="ECO:0000313" key="2">
    <source>
        <dbReference type="Proteomes" id="UP000784294"/>
    </source>
</evidence>
<evidence type="ECO:0000313" key="1">
    <source>
        <dbReference type="EMBL" id="VEL27428.1"/>
    </source>
</evidence>
<dbReference type="Proteomes" id="UP000784294">
    <property type="component" value="Unassembled WGS sequence"/>
</dbReference>
<accession>A0A448X406</accession>